<gene>
    <name evidence="1" type="ORF">C8A05DRAFT_32118</name>
</gene>
<dbReference type="Proteomes" id="UP001303889">
    <property type="component" value="Unassembled WGS sequence"/>
</dbReference>
<organism evidence="1 2">
    <name type="scientific">Staphylotrichum tortipilum</name>
    <dbReference type="NCBI Taxonomy" id="2831512"/>
    <lineage>
        <taxon>Eukaryota</taxon>
        <taxon>Fungi</taxon>
        <taxon>Dikarya</taxon>
        <taxon>Ascomycota</taxon>
        <taxon>Pezizomycotina</taxon>
        <taxon>Sordariomycetes</taxon>
        <taxon>Sordariomycetidae</taxon>
        <taxon>Sordariales</taxon>
        <taxon>Chaetomiaceae</taxon>
        <taxon>Staphylotrichum</taxon>
    </lineage>
</organism>
<evidence type="ECO:0000313" key="1">
    <source>
        <dbReference type="EMBL" id="KAK3904109.1"/>
    </source>
</evidence>
<protein>
    <submittedName>
        <fullName evidence="1">Uncharacterized protein</fullName>
    </submittedName>
</protein>
<name>A0AAN6MPN7_9PEZI</name>
<reference evidence="1" key="2">
    <citation type="submission" date="2023-05" db="EMBL/GenBank/DDBJ databases">
        <authorList>
            <consortium name="Lawrence Berkeley National Laboratory"/>
            <person name="Steindorff A."/>
            <person name="Hensen N."/>
            <person name="Bonometti L."/>
            <person name="Westerberg I."/>
            <person name="Brannstrom I.O."/>
            <person name="Guillou S."/>
            <person name="Cros-Aarteil S."/>
            <person name="Calhoun S."/>
            <person name="Haridas S."/>
            <person name="Kuo A."/>
            <person name="Mondo S."/>
            <person name="Pangilinan J."/>
            <person name="Riley R."/>
            <person name="Labutti K."/>
            <person name="Andreopoulos B."/>
            <person name="Lipzen A."/>
            <person name="Chen C."/>
            <person name="Yanf M."/>
            <person name="Daum C."/>
            <person name="Ng V."/>
            <person name="Clum A."/>
            <person name="Ohm R."/>
            <person name="Martin F."/>
            <person name="Silar P."/>
            <person name="Natvig D."/>
            <person name="Lalanne C."/>
            <person name="Gautier V."/>
            <person name="Ament-Velasquez S.L."/>
            <person name="Kruys A."/>
            <person name="Hutchinson M.I."/>
            <person name="Powell A.J."/>
            <person name="Barry K."/>
            <person name="Miller A.N."/>
            <person name="Grigoriev I.V."/>
            <person name="Debuchy R."/>
            <person name="Gladieux P."/>
            <person name="Thoren M.H."/>
            <person name="Johannesson H."/>
        </authorList>
    </citation>
    <scope>NUCLEOTIDE SEQUENCE</scope>
    <source>
        <strain evidence="1">CBS 103.79</strain>
    </source>
</reference>
<sequence>MTSIRPSPCPSIPNSTSRACPLEALNVDCLIAILSSTNTLADLSAFIRASPAALASFFATKASILLSVLTNELGPAVRDALVLSCTEDLDSLAAGSIEQTFEIAIACFRECLLRDSSPWVSTQDVHTASAMARLARTALSFADLYIRQQRHIFTHFLTPPGGTWSASLTERRRIAQAFLRFRVITGLYNPAFHDAGMDGYFTTHLAHLFKGWELEQISALADFVDDLIESYARLDKNPPPLPRDRYRYYGDYYHALYFYNLPAFHGRLCEAQREDGLFLGKLVAARGRGAGLRSCRLTMGPVEAWRRGTATSRLGGDAVVETEFFEGDRESVGPPWAWVYTWNGGMVKRWGEELVPRCRAGCYLEEHHRVAVLGERWRFLGMVFWDRDRVEELLKAEELEGCRGGWLWSRLDQGL</sequence>
<dbReference type="AlphaFoldDB" id="A0AAN6MPN7"/>
<reference evidence="1" key="1">
    <citation type="journal article" date="2023" name="Mol. Phylogenet. Evol.">
        <title>Genome-scale phylogeny and comparative genomics of the fungal order Sordariales.</title>
        <authorList>
            <person name="Hensen N."/>
            <person name="Bonometti L."/>
            <person name="Westerberg I."/>
            <person name="Brannstrom I.O."/>
            <person name="Guillou S."/>
            <person name="Cros-Aarteil S."/>
            <person name="Calhoun S."/>
            <person name="Haridas S."/>
            <person name="Kuo A."/>
            <person name="Mondo S."/>
            <person name="Pangilinan J."/>
            <person name="Riley R."/>
            <person name="LaButti K."/>
            <person name="Andreopoulos B."/>
            <person name="Lipzen A."/>
            <person name="Chen C."/>
            <person name="Yan M."/>
            <person name="Daum C."/>
            <person name="Ng V."/>
            <person name="Clum A."/>
            <person name="Steindorff A."/>
            <person name="Ohm R.A."/>
            <person name="Martin F."/>
            <person name="Silar P."/>
            <person name="Natvig D.O."/>
            <person name="Lalanne C."/>
            <person name="Gautier V."/>
            <person name="Ament-Velasquez S.L."/>
            <person name="Kruys A."/>
            <person name="Hutchinson M.I."/>
            <person name="Powell A.J."/>
            <person name="Barry K."/>
            <person name="Miller A.N."/>
            <person name="Grigoriev I.V."/>
            <person name="Debuchy R."/>
            <person name="Gladieux P."/>
            <person name="Hiltunen Thoren M."/>
            <person name="Johannesson H."/>
        </authorList>
    </citation>
    <scope>NUCLEOTIDE SEQUENCE</scope>
    <source>
        <strain evidence="1">CBS 103.79</strain>
    </source>
</reference>
<evidence type="ECO:0000313" key="2">
    <source>
        <dbReference type="Proteomes" id="UP001303889"/>
    </source>
</evidence>
<proteinExistence type="predicted"/>
<keyword evidence="2" id="KW-1185">Reference proteome</keyword>
<dbReference type="EMBL" id="MU855413">
    <property type="protein sequence ID" value="KAK3904109.1"/>
    <property type="molecule type" value="Genomic_DNA"/>
</dbReference>
<accession>A0AAN6MPN7</accession>
<comment type="caution">
    <text evidence="1">The sequence shown here is derived from an EMBL/GenBank/DDBJ whole genome shotgun (WGS) entry which is preliminary data.</text>
</comment>